<dbReference type="SMART" id="SM00342">
    <property type="entry name" value="HTH_ARAC"/>
    <property type="match status" value="1"/>
</dbReference>
<dbReference type="PROSITE" id="PS01124">
    <property type="entry name" value="HTH_ARAC_FAMILY_2"/>
    <property type="match status" value="1"/>
</dbReference>
<gene>
    <name evidence="5" type="ORF">ACFQ0P_04325</name>
</gene>
<proteinExistence type="predicted"/>
<evidence type="ECO:0000313" key="6">
    <source>
        <dbReference type="Proteomes" id="UP001597055"/>
    </source>
</evidence>
<dbReference type="Pfam" id="PF12833">
    <property type="entry name" value="HTH_18"/>
    <property type="match status" value="1"/>
</dbReference>
<feature type="domain" description="HTH araC/xylS-type" evidence="4">
    <location>
        <begin position="168"/>
        <end position="266"/>
    </location>
</feature>
<evidence type="ECO:0000256" key="2">
    <source>
        <dbReference type="ARBA" id="ARBA00023125"/>
    </source>
</evidence>
<evidence type="ECO:0000256" key="1">
    <source>
        <dbReference type="ARBA" id="ARBA00023015"/>
    </source>
</evidence>
<dbReference type="InterPro" id="IPR018060">
    <property type="entry name" value="HTH_AraC"/>
</dbReference>
<evidence type="ECO:0000259" key="4">
    <source>
        <dbReference type="PROSITE" id="PS01124"/>
    </source>
</evidence>
<name>A0ABW3AFG4_9MICO</name>
<keyword evidence="6" id="KW-1185">Reference proteome</keyword>
<dbReference type="SUPFAM" id="SSF46689">
    <property type="entry name" value="Homeodomain-like"/>
    <property type="match status" value="1"/>
</dbReference>
<protein>
    <submittedName>
        <fullName evidence="5">Helix-turn-helix domain-containing protein</fullName>
    </submittedName>
</protein>
<dbReference type="EMBL" id="JBHTII010000001">
    <property type="protein sequence ID" value="MFD0789612.1"/>
    <property type="molecule type" value="Genomic_DNA"/>
</dbReference>
<organism evidence="5 6">
    <name type="scientific">Microbacterium insulae</name>
    <dbReference type="NCBI Taxonomy" id="483014"/>
    <lineage>
        <taxon>Bacteria</taxon>
        <taxon>Bacillati</taxon>
        <taxon>Actinomycetota</taxon>
        <taxon>Actinomycetes</taxon>
        <taxon>Micrococcales</taxon>
        <taxon>Microbacteriaceae</taxon>
        <taxon>Microbacterium</taxon>
    </lineage>
</organism>
<reference evidence="6" key="1">
    <citation type="journal article" date="2019" name="Int. J. Syst. Evol. Microbiol.">
        <title>The Global Catalogue of Microorganisms (GCM) 10K type strain sequencing project: providing services to taxonomists for standard genome sequencing and annotation.</title>
        <authorList>
            <consortium name="The Broad Institute Genomics Platform"/>
            <consortium name="The Broad Institute Genome Sequencing Center for Infectious Disease"/>
            <person name="Wu L."/>
            <person name="Ma J."/>
        </authorList>
    </citation>
    <scope>NUCLEOTIDE SEQUENCE [LARGE SCALE GENOMIC DNA]</scope>
    <source>
        <strain evidence="6">CCUG 54523</strain>
    </source>
</reference>
<keyword evidence="3" id="KW-0804">Transcription</keyword>
<dbReference type="InterPro" id="IPR050204">
    <property type="entry name" value="AraC_XylS_family_regulators"/>
</dbReference>
<evidence type="ECO:0000256" key="3">
    <source>
        <dbReference type="ARBA" id="ARBA00023163"/>
    </source>
</evidence>
<accession>A0ABW3AFG4</accession>
<dbReference type="Gene3D" id="1.10.10.60">
    <property type="entry name" value="Homeodomain-like"/>
    <property type="match status" value="1"/>
</dbReference>
<dbReference type="PANTHER" id="PTHR46796:SF6">
    <property type="entry name" value="ARAC SUBFAMILY"/>
    <property type="match status" value="1"/>
</dbReference>
<dbReference type="InterPro" id="IPR009057">
    <property type="entry name" value="Homeodomain-like_sf"/>
</dbReference>
<dbReference type="PANTHER" id="PTHR46796">
    <property type="entry name" value="HTH-TYPE TRANSCRIPTIONAL ACTIVATOR RHAS-RELATED"/>
    <property type="match status" value="1"/>
</dbReference>
<sequence>MTDFHSPRAGFGWRCEYDVAYAMSAPHQHDDIEINVAETDLVYVRGGRTLDIPAGRPALFWASRPHRLVTEGAVRLMWITVPTTTLLAWAPSLGDRLLGGEVVVGSPDSLPPGLPEVAARWSRELRRRSPEDQRAARLEVEALVRRVAQASENWASGERRGNDPARVGAMARFIAANFRDPILLGDVARAVHVHPNTAAREFRSAMGTSIPRYVTQFRLAEAQRLLLTTTLPVEAVQQASGFSSATAFHETFRTVVGSTPRQYRHGSAPA</sequence>
<evidence type="ECO:0000313" key="5">
    <source>
        <dbReference type="EMBL" id="MFD0789612.1"/>
    </source>
</evidence>
<dbReference type="Proteomes" id="UP001597055">
    <property type="component" value="Unassembled WGS sequence"/>
</dbReference>
<keyword evidence="1" id="KW-0805">Transcription regulation</keyword>
<comment type="caution">
    <text evidence="5">The sequence shown here is derived from an EMBL/GenBank/DDBJ whole genome shotgun (WGS) entry which is preliminary data.</text>
</comment>
<keyword evidence="2" id="KW-0238">DNA-binding</keyword>
<dbReference type="RefSeq" id="WP_204980726.1">
    <property type="nucleotide sequence ID" value="NZ_JBHTII010000001.1"/>
</dbReference>